<reference evidence="1 2" key="1">
    <citation type="submission" date="2016-03" db="EMBL/GenBank/DDBJ databases">
        <title>Trachymyrmex septentrionalis WGS genome.</title>
        <authorList>
            <person name="Nygaard S."/>
            <person name="Hu H."/>
            <person name="Boomsma J."/>
            <person name="Zhang G."/>
        </authorList>
    </citation>
    <scope>NUCLEOTIDE SEQUENCE [LARGE SCALE GENOMIC DNA]</scope>
    <source>
        <strain evidence="1">Tsep2-gDNA-1</strain>
        <tissue evidence="1">Whole body</tissue>
    </source>
</reference>
<dbReference type="Proteomes" id="UP000078541">
    <property type="component" value="Unassembled WGS sequence"/>
</dbReference>
<organism evidence="1 2">
    <name type="scientific">Trachymyrmex septentrionalis</name>
    <dbReference type="NCBI Taxonomy" id="34720"/>
    <lineage>
        <taxon>Eukaryota</taxon>
        <taxon>Metazoa</taxon>
        <taxon>Ecdysozoa</taxon>
        <taxon>Arthropoda</taxon>
        <taxon>Hexapoda</taxon>
        <taxon>Insecta</taxon>
        <taxon>Pterygota</taxon>
        <taxon>Neoptera</taxon>
        <taxon>Endopterygota</taxon>
        <taxon>Hymenoptera</taxon>
        <taxon>Apocrita</taxon>
        <taxon>Aculeata</taxon>
        <taxon>Formicoidea</taxon>
        <taxon>Formicidae</taxon>
        <taxon>Myrmicinae</taxon>
        <taxon>Trachymyrmex</taxon>
    </lineage>
</organism>
<gene>
    <name evidence="1" type="ORF">ALC56_05207</name>
</gene>
<protein>
    <submittedName>
        <fullName evidence="1">Uncharacterized protein</fullName>
    </submittedName>
</protein>
<evidence type="ECO:0000313" key="1">
    <source>
        <dbReference type="EMBL" id="KYN40262.1"/>
    </source>
</evidence>
<name>A0A195FJ19_9HYME</name>
<keyword evidence="2" id="KW-1185">Reference proteome</keyword>
<sequence length="67" mass="7705">RESPDETNSKRDVLLIILTPGVRLNERKSQTREAWCKFNYREEESTKSADFACAVKREREGGGCDRA</sequence>
<proteinExistence type="predicted"/>
<feature type="non-terminal residue" evidence="1">
    <location>
        <position position="1"/>
    </location>
</feature>
<accession>A0A195FJ19</accession>
<dbReference type="AlphaFoldDB" id="A0A195FJ19"/>
<dbReference type="EMBL" id="KQ981523">
    <property type="protein sequence ID" value="KYN40262.1"/>
    <property type="molecule type" value="Genomic_DNA"/>
</dbReference>
<evidence type="ECO:0000313" key="2">
    <source>
        <dbReference type="Proteomes" id="UP000078541"/>
    </source>
</evidence>